<feature type="transmembrane region" description="Helical" evidence="1">
    <location>
        <begin position="343"/>
        <end position="363"/>
    </location>
</feature>
<dbReference type="AlphaFoldDB" id="A0A3B1CSG1"/>
<feature type="transmembrane region" description="Helical" evidence="1">
    <location>
        <begin position="531"/>
        <end position="549"/>
    </location>
</feature>
<keyword evidence="1" id="KW-1133">Transmembrane helix</keyword>
<feature type="transmembrane region" description="Helical" evidence="1">
    <location>
        <begin position="246"/>
        <end position="262"/>
    </location>
</feature>
<feature type="transmembrane region" description="Helical" evidence="1">
    <location>
        <begin position="66"/>
        <end position="85"/>
    </location>
</feature>
<gene>
    <name evidence="2" type="ORF">MNBD_NITROSPINAE03-1008</name>
</gene>
<feature type="transmembrane region" description="Helical" evidence="1">
    <location>
        <begin position="38"/>
        <end position="60"/>
    </location>
</feature>
<feature type="transmembrane region" description="Helical" evidence="1">
    <location>
        <begin position="213"/>
        <end position="234"/>
    </location>
</feature>
<name>A0A3B1CSG1_9ZZZZ</name>
<evidence type="ECO:0000313" key="2">
    <source>
        <dbReference type="EMBL" id="VAX19607.1"/>
    </source>
</evidence>
<feature type="transmembrane region" description="Helical" evidence="1">
    <location>
        <begin position="581"/>
        <end position="599"/>
    </location>
</feature>
<evidence type="ECO:0000256" key="1">
    <source>
        <dbReference type="SAM" id="Phobius"/>
    </source>
</evidence>
<dbReference type="EMBL" id="UOGB01000152">
    <property type="protein sequence ID" value="VAX19607.1"/>
    <property type="molecule type" value="Genomic_DNA"/>
</dbReference>
<feature type="transmembrane region" description="Helical" evidence="1">
    <location>
        <begin position="298"/>
        <end position="331"/>
    </location>
</feature>
<accession>A0A3B1CSG1</accession>
<feature type="transmembrane region" description="Helical" evidence="1">
    <location>
        <begin position="97"/>
        <end position="120"/>
    </location>
</feature>
<protein>
    <submittedName>
        <fullName evidence="2">Uncharacterized protein</fullName>
    </submittedName>
</protein>
<keyword evidence="1" id="KW-0472">Membrane</keyword>
<keyword evidence="1" id="KW-0812">Transmembrane</keyword>
<feature type="transmembrane region" description="Helical" evidence="1">
    <location>
        <begin position="6"/>
        <end position="26"/>
    </location>
</feature>
<feature type="transmembrane region" description="Helical" evidence="1">
    <location>
        <begin position="556"/>
        <end position="575"/>
    </location>
</feature>
<sequence>MAEIIIYIFQALYIFTSASLTGYPLYRKIYKTTPDGPDLIRLVCFSFGFGAVILFFVAVALSYAPIRHGALAVGVTTLFPAWIVYRYRSEFIKLKKAVNGQFLIWAIFCAVMLSLSFSIIKMSVYPGLISGASGLADQIEYSQIAHTIFSKGEYAVPYFILDFSNNPQELKQSVQNHQLLSHVRHRLPFTPYLTSIYLNVFNPDYDQIQHSTFMILLSLYSAMLSGVIFIWFTTIGEKAVNDNSKGYYALSLISVACLYTIFPQEFLIGCFEIITLYYLLMLWALFCAKNRFDRYQTLAAFLTTTALFFNKGEGAVAIACFILVILAPKIIKTLSQGVKGLKIAVSYTLFLALFAVAVSPWIISSLNNKVASNFSFLQYQAGCEEKTMIIDYGWFLEYINKKYGFSIDRCDPLFSYTKEEFLRHTPDTSHLGDYEADTFIYHLNIIRLLKKNIYLFSYMMGSQADLYERPPVTQSASSPDKAGFIIKSGKYLLNKAKKQIKTTVYYIGWRLPLSSAGSTLAYVLFGAPWNGIILWSAFLLVAVATCLYPREFTPPLAFFILLSSTLILINAGVIYRPRFMMLYSPALFLAAILVFTKVKIISEMMKSRAKYTLLAISVLALTIHTLFLQTQNVKTIKRSESHFERIAQVIKTVTRPDSIIVSSLPQFISGLTGRQAIGHSQFPMFLTGLIKNFRPEYILFYKRPDFAPDADLRFEEYQEGKALYKNPEFSNLFEKAWNDPVRKFILFKRINAHNVTSRTIEDKIESTSRIPNTANMNNPYAND</sequence>
<proteinExistence type="predicted"/>
<reference evidence="2" key="1">
    <citation type="submission" date="2018-06" db="EMBL/GenBank/DDBJ databases">
        <authorList>
            <person name="Zhirakovskaya E."/>
        </authorList>
    </citation>
    <scope>NUCLEOTIDE SEQUENCE</scope>
</reference>
<feature type="transmembrane region" description="Helical" evidence="1">
    <location>
        <begin position="611"/>
        <end position="628"/>
    </location>
</feature>
<organism evidence="2">
    <name type="scientific">hydrothermal vent metagenome</name>
    <dbReference type="NCBI Taxonomy" id="652676"/>
    <lineage>
        <taxon>unclassified sequences</taxon>
        <taxon>metagenomes</taxon>
        <taxon>ecological metagenomes</taxon>
    </lineage>
</organism>
<feature type="transmembrane region" description="Helical" evidence="1">
    <location>
        <begin position="268"/>
        <end position="286"/>
    </location>
</feature>